<accession>A0A5M3WNS9</accession>
<protein>
    <submittedName>
        <fullName evidence="1">Uncharacterized protein</fullName>
    </submittedName>
</protein>
<dbReference type="OrthoDB" id="9799122at2"/>
<evidence type="ECO:0000313" key="2">
    <source>
        <dbReference type="Proteomes" id="UP000331127"/>
    </source>
</evidence>
<keyword evidence="2" id="KW-1185">Reference proteome</keyword>
<proteinExistence type="predicted"/>
<name>A0A5M3WNS9_9ACTN</name>
<comment type="caution">
    <text evidence="1">The sequence shown here is derived from an EMBL/GenBank/DDBJ whole genome shotgun (WGS) entry which is preliminary data.</text>
</comment>
<organism evidence="1 2">
    <name type="scientific">Acrocarpospora macrocephala</name>
    <dbReference type="NCBI Taxonomy" id="150177"/>
    <lineage>
        <taxon>Bacteria</taxon>
        <taxon>Bacillati</taxon>
        <taxon>Actinomycetota</taxon>
        <taxon>Actinomycetes</taxon>
        <taxon>Streptosporangiales</taxon>
        <taxon>Streptosporangiaceae</taxon>
        <taxon>Acrocarpospora</taxon>
    </lineage>
</organism>
<evidence type="ECO:0000313" key="1">
    <source>
        <dbReference type="EMBL" id="GES10190.1"/>
    </source>
</evidence>
<dbReference type="RefSeq" id="WP_155355645.1">
    <property type="nucleotide sequence ID" value="NZ_BAAAHL010000055.1"/>
</dbReference>
<dbReference type="EMBL" id="BLAE01000019">
    <property type="protein sequence ID" value="GES10190.1"/>
    <property type="molecule type" value="Genomic_DNA"/>
</dbReference>
<gene>
    <name evidence="1" type="ORF">Amac_037870</name>
</gene>
<dbReference type="AlphaFoldDB" id="A0A5M3WNS9"/>
<reference evidence="1 2" key="1">
    <citation type="submission" date="2019-10" db="EMBL/GenBank/DDBJ databases">
        <title>Whole genome shotgun sequence of Acrocarpospora macrocephala NBRC 16266.</title>
        <authorList>
            <person name="Ichikawa N."/>
            <person name="Kimura A."/>
            <person name="Kitahashi Y."/>
            <person name="Komaki H."/>
            <person name="Oguchi A."/>
        </authorList>
    </citation>
    <scope>NUCLEOTIDE SEQUENCE [LARGE SCALE GENOMIC DNA]</scope>
    <source>
        <strain evidence="1 2">NBRC 16266</strain>
    </source>
</reference>
<sequence length="53" mass="5559">MIISEVGGRANGVPFTVLDHRYGIPGAATVQGYRDAIATAWNSRTESPASPEA</sequence>
<dbReference type="Proteomes" id="UP000331127">
    <property type="component" value="Unassembled WGS sequence"/>
</dbReference>